<evidence type="ECO:0000313" key="15">
    <source>
        <dbReference type="EMBL" id="QNK41226.1"/>
    </source>
</evidence>
<proteinExistence type="inferred from homology"/>
<evidence type="ECO:0000256" key="9">
    <source>
        <dbReference type="HAMAP-Rule" id="MF_01925"/>
    </source>
</evidence>
<evidence type="ECO:0000256" key="1">
    <source>
        <dbReference type="ARBA" id="ARBA00004496"/>
    </source>
</evidence>
<comment type="pathway">
    <text evidence="9 12">Amino-acid biosynthesis; L-proline biosynthesis; L-proline from L-glutamate 5-semialdehyde: step 1/1.</text>
</comment>
<comment type="function">
    <text evidence="8 9">Catalyzes the reduction of 1-pyrroline-5-carboxylate (PCA) to L-proline.</text>
</comment>
<dbReference type="InterPro" id="IPR029036">
    <property type="entry name" value="P5CR_dimer"/>
</dbReference>
<evidence type="ECO:0000256" key="7">
    <source>
        <dbReference type="ARBA" id="ARBA00023002"/>
    </source>
</evidence>
<evidence type="ECO:0000256" key="12">
    <source>
        <dbReference type="RuleBase" id="RU003903"/>
    </source>
</evidence>
<keyword evidence="7 9" id="KW-0560">Oxidoreductase</keyword>
<evidence type="ECO:0000256" key="5">
    <source>
        <dbReference type="ARBA" id="ARBA00022650"/>
    </source>
</evidence>
<comment type="similarity">
    <text evidence="2 9 12">Belongs to the pyrroline-5-carboxylate reductase family.</text>
</comment>
<dbReference type="Proteomes" id="UP000515909">
    <property type="component" value="Chromosome"/>
</dbReference>
<dbReference type="SUPFAM" id="SSF48179">
    <property type="entry name" value="6-phosphogluconate dehydrogenase C-terminal domain-like"/>
    <property type="match status" value="1"/>
</dbReference>
<dbReference type="AlphaFoldDB" id="A0A7G8TC85"/>
<evidence type="ECO:0000256" key="10">
    <source>
        <dbReference type="NCBIfam" id="TIGR00112"/>
    </source>
</evidence>
<dbReference type="FunFam" id="3.40.50.720:FF:000190">
    <property type="entry name" value="Pyrroline-5-carboxylate reductase"/>
    <property type="match status" value="1"/>
</dbReference>
<dbReference type="Gene3D" id="1.10.3730.10">
    <property type="entry name" value="ProC C-terminal domain-like"/>
    <property type="match status" value="1"/>
</dbReference>
<evidence type="ECO:0000259" key="14">
    <source>
        <dbReference type="Pfam" id="PF14748"/>
    </source>
</evidence>
<dbReference type="PIRSF" id="PIRSF000193">
    <property type="entry name" value="Pyrrol-5-carb_rd"/>
    <property type="match status" value="1"/>
</dbReference>
<accession>A0A7G8TC85</accession>
<comment type="catalytic activity">
    <reaction evidence="9">
        <text>L-proline + NAD(+) = (S)-1-pyrroline-5-carboxylate + NADH + 2 H(+)</text>
        <dbReference type="Rhea" id="RHEA:14105"/>
        <dbReference type="ChEBI" id="CHEBI:15378"/>
        <dbReference type="ChEBI" id="CHEBI:17388"/>
        <dbReference type="ChEBI" id="CHEBI:57540"/>
        <dbReference type="ChEBI" id="CHEBI:57945"/>
        <dbReference type="ChEBI" id="CHEBI:60039"/>
        <dbReference type="EC" id="1.5.1.2"/>
    </reaction>
</comment>
<feature type="domain" description="Pyrroline-5-carboxylate reductase dimerisation" evidence="14">
    <location>
        <begin position="163"/>
        <end position="267"/>
    </location>
</feature>
<keyword evidence="6 9" id="KW-0521">NADP</keyword>
<keyword evidence="4 9" id="KW-0028">Amino-acid biosynthesis</keyword>
<dbReference type="PANTHER" id="PTHR11645:SF0">
    <property type="entry name" value="PYRROLINE-5-CARBOXYLATE REDUCTASE 3"/>
    <property type="match status" value="1"/>
</dbReference>
<dbReference type="HAMAP" id="MF_01925">
    <property type="entry name" value="P5C_reductase"/>
    <property type="match status" value="1"/>
</dbReference>
<evidence type="ECO:0000256" key="3">
    <source>
        <dbReference type="ARBA" id="ARBA00022490"/>
    </source>
</evidence>
<dbReference type="InterPro" id="IPR028939">
    <property type="entry name" value="P5C_Rdtase_cat_N"/>
</dbReference>
<protein>
    <recommendedName>
        <fullName evidence="9 10">Pyrroline-5-carboxylate reductase</fullName>
        <shortName evidence="9">P5C reductase</shortName>
        <shortName evidence="9">P5CR</shortName>
        <ecNumber evidence="9 10">1.5.1.2</ecNumber>
    </recommendedName>
    <alternativeName>
        <fullName evidence="9">PCA reductase</fullName>
    </alternativeName>
</protein>
<dbReference type="KEGG" id="cfem:HCR03_02665"/>
<evidence type="ECO:0000256" key="4">
    <source>
        <dbReference type="ARBA" id="ARBA00022605"/>
    </source>
</evidence>
<dbReference type="InterPro" id="IPR036291">
    <property type="entry name" value="NAD(P)-bd_dom_sf"/>
</dbReference>
<dbReference type="PANTHER" id="PTHR11645">
    <property type="entry name" value="PYRROLINE-5-CARBOXYLATE REDUCTASE"/>
    <property type="match status" value="1"/>
</dbReference>
<feature type="binding site" evidence="11">
    <location>
        <begin position="9"/>
        <end position="14"/>
    </location>
    <ligand>
        <name>NADP(+)</name>
        <dbReference type="ChEBI" id="CHEBI:58349"/>
    </ligand>
</feature>
<evidence type="ECO:0000256" key="11">
    <source>
        <dbReference type="PIRSR" id="PIRSR000193-1"/>
    </source>
</evidence>
<dbReference type="FunFam" id="1.10.3730.10:FF:000001">
    <property type="entry name" value="Pyrroline-5-carboxylate reductase"/>
    <property type="match status" value="1"/>
</dbReference>
<organism evidence="15 16">
    <name type="scientific">Caproicibacter fermentans</name>
    <dbReference type="NCBI Taxonomy" id="2576756"/>
    <lineage>
        <taxon>Bacteria</taxon>
        <taxon>Bacillati</taxon>
        <taxon>Bacillota</taxon>
        <taxon>Clostridia</taxon>
        <taxon>Eubacteriales</taxon>
        <taxon>Acutalibacteraceae</taxon>
        <taxon>Caproicibacter</taxon>
    </lineage>
</organism>
<dbReference type="GO" id="GO:0004735">
    <property type="term" value="F:pyrroline-5-carboxylate reductase activity"/>
    <property type="evidence" value="ECO:0007669"/>
    <property type="project" value="UniProtKB-UniRule"/>
</dbReference>
<feature type="binding site" evidence="11">
    <location>
        <begin position="71"/>
        <end position="74"/>
    </location>
    <ligand>
        <name>NADP(+)</name>
        <dbReference type="ChEBI" id="CHEBI:58349"/>
    </ligand>
</feature>
<dbReference type="SUPFAM" id="SSF51735">
    <property type="entry name" value="NAD(P)-binding Rossmann-fold domains"/>
    <property type="match status" value="1"/>
</dbReference>
<evidence type="ECO:0000256" key="6">
    <source>
        <dbReference type="ARBA" id="ARBA00022857"/>
    </source>
</evidence>
<dbReference type="InterPro" id="IPR008927">
    <property type="entry name" value="6-PGluconate_DH-like_C_sf"/>
</dbReference>
<dbReference type="Pfam" id="PF03807">
    <property type="entry name" value="F420_oxidored"/>
    <property type="match status" value="1"/>
</dbReference>
<comment type="catalytic activity">
    <reaction evidence="9 12">
        <text>L-proline + NADP(+) = (S)-1-pyrroline-5-carboxylate + NADPH + 2 H(+)</text>
        <dbReference type="Rhea" id="RHEA:14109"/>
        <dbReference type="ChEBI" id="CHEBI:15378"/>
        <dbReference type="ChEBI" id="CHEBI:17388"/>
        <dbReference type="ChEBI" id="CHEBI:57783"/>
        <dbReference type="ChEBI" id="CHEBI:58349"/>
        <dbReference type="ChEBI" id="CHEBI:60039"/>
        <dbReference type="EC" id="1.5.1.2"/>
    </reaction>
</comment>
<dbReference type="InterPro" id="IPR053790">
    <property type="entry name" value="P5CR-like_CS"/>
</dbReference>
<name>A0A7G8TC85_9FIRM</name>
<evidence type="ECO:0000259" key="13">
    <source>
        <dbReference type="Pfam" id="PF03807"/>
    </source>
</evidence>
<dbReference type="GO" id="GO:0055129">
    <property type="term" value="P:L-proline biosynthetic process"/>
    <property type="evidence" value="ECO:0007669"/>
    <property type="project" value="UniProtKB-UniRule"/>
</dbReference>
<keyword evidence="3 9" id="KW-0963">Cytoplasm</keyword>
<keyword evidence="5 9" id="KW-0641">Proline biosynthesis</keyword>
<dbReference type="UniPathway" id="UPA00098">
    <property type="reaction ID" value="UER00361"/>
</dbReference>
<dbReference type="Gene3D" id="3.40.50.720">
    <property type="entry name" value="NAD(P)-binding Rossmann-like Domain"/>
    <property type="match status" value="1"/>
</dbReference>
<gene>
    <name evidence="9 15" type="primary">proC</name>
    <name evidence="15" type="ORF">HCR03_02665</name>
</gene>
<dbReference type="RefSeq" id="WP_187036574.1">
    <property type="nucleotide sequence ID" value="NZ_CP060286.1"/>
</dbReference>
<dbReference type="GO" id="GO:0005737">
    <property type="term" value="C:cytoplasm"/>
    <property type="evidence" value="ECO:0007669"/>
    <property type="project" value="UniProtKB-SubCell"/>
</dbReference>
<feature type="domain" description="Pyrroline-5-carboxylate reductase catalytic N-terminal" evidence="13">
    <location>
        <begin position="5"/>
        <end position="100"/>
    </location>
</feature>
<evidence type="ECO:0000313" key="16">
    <source>
        <dbReference type="Proteomes" id="UP000515909"/>
    </source>
</evidence>
<dbReference type="Pfam" id="PF14748">
    <property type="entry name" value="P5CR_dimer"/>
    <property type="match status" value="1"/>
</dbReference>
<dbReference type="NCBIfam" id="TIGR00112">
    <property type="entry name" value="proC"/>
    <property type="match status" value="1"/>
</dbReference>
<comment type="subcellular location">
    <subcellularLocation>
        <location evidence="1 9">Cytoplasm</location>
    </subcellularLocation>
</comment>
<dbReference type="PROSITE" id="PS00521">
    <property type="entry name" value="P5CR"/>
    <property type="match status" value="1"/>
</dbReference>
<dbReference type="EC" id="1.5.1.2" evidence="9 10"/>
<dbReference type="EMBL" id="CP060286">
    <property type="protein sequence ID" value="QNK41226.1"/>
    <property type="molecule type" value="Genomic_DNA"/>
</dbReference>
<evidence type="ECO:0000256" key="2">
    <source>
        <dbReference type="ARBA" id="ARBA00005525"/>
    </source>
</evidence>
<evidence type="ECO:0000256" key="8">
    <source>
        <dbReference type="ARBA" id="ARBA00058118"/>
    </source>
</evidence>
<dbReference type="InterPro" id="IPR000304">
    <property type="entry name" value="Pyrroline-COOH_reductase"/>
</dbReference>
<sequence length="269" mass="28682">MEFQKVGFIGGGNMTSAIVCGVVQANTFPADHIYVFDIHQEKRENLHRKAGVLTVNSALDLVRTCDIIFLAVKPQSFPEMLSEIRPAVNETKTLVSIAAGISSESITGALACSCPVIRAMPNTPLLLGKGATAVCRTRNVTDLAYQLVLNLFSSCGIVSQIVESQMDAVISVNGSSPAYIYLFAKAVIESAQKQGIEPGISLPLFCQTLEGSAKMLLDSGNTPDELIRKVSSKGGTTIAALDVLKKSQFEKVIDAAMKACTERAIELGK</sequence>
<reference evidence="15 16" key="1">
    <citation type="submission" date="2020-08" db="EMBL/GenBank/DDBJ databases">
        <title>The isolate Caproiciproducens sp. 7D4C2 produces n-caproate at mildly acidic conditions from hexoses: genome and rBOX comparison with related strains and chain-elongating bacteria.</title>
        <authorList>
            <person name="Esquivel-Elizondo S."/>
            <person name="Bagci C."/>
            <person name="Temovska M."/>
            <person name="Jeon B.S."/>
            <person name="Bessarab I."/>
            <person name="Williams R.B.H."/>
            <person name="Huson D.H."/>
            <person name="Angenent L.T."/>
        </authorList>
    </citation>
    <scope>NUCLEOTIDE SEQUENCE [LARGE SCALE GENOMIC DNA]</scope>
    <source>
        <strain evidence="15 16">7D4C2</strain>
    </source>
</reference>